<accession>A0A6C0ACB6</accession>
<proteinExistence type="predicted"/>
<dbReference type="EMBL" id="MN740544">
    <property type="protein sequence ID" value="QHS77314.1"/>
    <property type="molecule type" value="Genomic_DNA"/>
</dbReference>
<dbReference type="AlphaFoldDB" id="A0A6C0ACB6"/>
<evidence type="ECO:0000313" key="1">
    <source>
        <dbReference type="EMBL" id="QHS77314.1"/>
    </source>
</evidence>
<sequence>MDLIHQNPKEFFKHLEKTYEKLSLKCKKIIPREKFSAFSIAIILVKERVVKSLLLEMKYSEDFIKNFGKKYVLGFSVDFRCNDNFIIIYNDDLIPHKNVEKAINIINNYSKINFILFDTIMNLIGNGYCRQEPENNIMKFLTLIDNKTKYRFKDIVYCVCYCSKDHLITRYILDKSNEIMSTISDKYKFIIVDKSFD</sequence>
<organism evidence="1">
    <name type="scientific">viral metagenome</name>
    <dbReference type="NCBI Taxonomy" id="1070528"/>
    <lineage>
        <taxon>unclassified sequences</taxon>
        <taxon>metagenomes</taxon>
        <taxon>organismal metagenomes</taxon>
    </lineage>
</organism>
<name>A0A6C0ACB6_9ZZZZ</name>
<reference evidence="1" key="1">
    <citation type="journal article" date="2020" name="Nature">
        <title>Giant virus diversity and host interactions through global metagenomics.</title>
        <authorList>
            <person name="Schulz F."/>
            <person name="Roux S."/>
            <person name="Paez-Espino D."/>
            <person name="Jungbluth S."/>
            <person name="Walsh D.A."/>
            <person name="Denef V.J."/>
            <person name="McMahon K.D."/>
            <person name="Konstantinidis K.T."/>
            <person name="Eloe-Fadrosh E.A."/>
            <person name="Kyrpides N.C."/>
            <person name="Woyke T."/>
        </authorList>
    </citation>
    <scope>NUCLEOTIDE SEQUENCE</scope>
    <source>
        <strain evidence="1">GVMAG-S-1004661-13</strain>
    </source>
</reference>
<protein>
    <submittedName>
        <fullName evidence="1">Uncharacterized protein</fullName>
    </submittedName>
</protein>